<keyword evidence="10" id="KW-0998">Cell outer membrane</keyword>
<evidence type="ECO:0000256" key="11">
    <source>
        <dbReference type="SAM" id="SignalP"/>
    </source>
</evidence>
<comment type="subcellular location">
    <subcellularLocation>
        <location evidence="1">Cell outer membrane</location>
        <topology evidence="1">Multi-pass membrane protein</topology>
    </subcellularLocation>
</comment>
<evidence type="ECO:0000313" key="14">
    <source>
        <dbReference type="Proteomes" id="UP000060277"/>
    </source>
</evidence>
<dbReference type="InterPro" id="IPR002299">
    <property type="entry name" value="Porin_Neis"/>
</dbReference>
<accession>A0ABN4JRD3</accession>
<organism evidence="13 14">
    <name type="scientific">Pandoraea norimbergensis</name>
    <dbReference type="NCBI Taxonomy" id="93219"/>
    <lineage>
        <taxon>Bacteria</taxon>
        <taxon>Pseudomonadati</taxon>
        <taxon>Pseudomonadota</taxon>
        <taxon>Betaproteobacteria</taxon>
        <taxon>Burkholderiales</taxon>
        <taxon>Burkholderiaceae</taxon>
        <taxon>Pandoraea</taxon>
    </lineage>
</organism>
<evidence type="ECO:0000313" key="13">
    <source>
        <dbReference type="EMBL" id="ALS62733.1"/>
    </source>
</evidence>
<evidence type="ECO:0000256" key="4">
    <source>
        <dbReference type="ARBA" id="ARBA00022452"/>
    </source>
</evidence>
<evidence type="ECO:0000256" key="8">
    <source>
        <dbReference type="ARBA" id="ARBA00023114"/>
    </source>
</evidence>
<evidence type="ECO:0000256" key="10">
    <source>
        <dbReference type="ARBA" id="ARBA00023237"/>
    </source>
</evidence>
<proteinExistence type="predicted"/>
<comment type="subunit">
    <text evidence="2">Homotrimer.</text>
</comment>
<dbReference type="InterPro" id="IPR023614">
    <property type="entry name" value="Porin_dom_sf"/>
</dbReference>
<keyword evidence="6 11" id="KW-0732">Signal</keyword>
<dbReference type="Gene3D" id="2.40.160.10">
    <property type="entry name" value="Porin"/>
    <property type="match status" value="1"/>
</dbReference>
<dbReference type="Pfam" id="PF13609">
    <property type="entry name" value="Porin_4"/>
    <property type="match status" value="1"/>
</dbReference>
<dbReference type="PRINTS" id="PR00182">
    <property type="entry name" value="ECOLNEIPORIN"/>
</dbReference>
<evidence type="ECO:0000256" key="3">
    <source>
        <dbReference type="ARBA" id="ARBA00022448"/>
    </source>
</evidence>
<dbReference type="InterPro" id="IPR050298">
    <property type="entry name" value="Gram-neg_bact_OMP"/>
</dbReference>
<evidence type="ECO:0000256" key="6">
    <source>
        <dbReference type="ARBA" id="ARBA00022729"/>
    </source>
</evidence>
<protein>
    <recommendedName>
        <fullName evidence="12">Porin domain-containing protein</fullName>
    </recommendedName>
</protein>
<dbReference type="PRINTS" id="PR00184">
    <property type="entry name" value="NEISSPPORIN"/>
</dbReference>
<dbReference type="SUPFAM" id="SSF56935">
    <property type="entry name" value="Porins"/>
    <property type="match status" value="1"/>
</dbReference>
<reference evidence="14" key="1">
    <citation type="submission" date="2015-12" db="EMBL/GenBank/DDBJ databases">
        <title>Complete genome sequence of Pandoraea norimbergensis DSM 11628.</title>
        <authorList>
            <person name="Ee R."/>
            <person name="Lim Y.-L."/>
            <person name="Yong D."/>
            <person name="Yin W.-F."/>
            <person name="Chan K.-G."/>
        </authorList>
    </citation>
    <scope>NUCLEOTIDE SEQUENCE [LARGE SCALE GENOMIC DNA]</scope>
    <source>
        <strain evidence="14">DSM 11628</strain>
    </source>
</reference>
<evidence type="ECO:0000256" key="5">
    <source>
        <dbReference type="ARBA" id="ARBA00022692"/>
    </source>
</evidence>
<feature type="domain" description="Porin" evidence="12">
    <location>
        <begin position="26"/>
        <end position="338"/>
    </location>
</feature>
<dbReference type="PANTHER" id="PTHR34501:SF9">
    <property type="entry name" value="MAJOR OUTER MEMBRANE PROTEIN P.IA"/>
    <property type="match status" value="1"/>
</dbReference>
<evidence type="ECO:0000259" key="12">
    <source>
        <dbReference type="Pfam" id="PF13609"/>
    </source>
</evidence>
<dbReference type="RefSeq" id="WP_058379590.1">
    <property type="nucleotide sequence ID" value="NZ_CP013480.3"/>
</dbReference>
<keyword evidence="3" id="KW-0813">Transport</keyword>
<dbReference type="PANTHER" id="PTHR34501">
    <property type="entry name" value="PROTEIN YDDL-RELATED"/>
    <property type="match status" value="1"/>
</dbReference>
<keyword evidence="8" id="KW-0626">Porin</keyword>
<dbReference type="Proteomes" id="UP000060277">
    <property type="component" value="Chromosome"/>
</dbReference>
<dbReference type="InterPro" id="IPR001702">
    <property type="entry name" value="Porin_Gram-ve"/>
</dbReference>
<keyword evidence="7" id="KW-0406">Ion transport</keyword>
<keyword evidence="4" id="KW-1134">Transmembrane beta strand</keyword>
<gene>
    <name evidence="13" type="ORF">AT302_25970</name>
</gene>
<feature type="chain" id="PRO_5045587295" description="Porin domain-containing protein" evidence="11">
    <location>
        <begin position="32"/>
        <end position="382"/>
    </location>
</feature>
<evidence type="ECO:0000256" key="7">
    <source>
        <dbReference type="ARBA" id="ARBA00023065"/>
    </source>
</evidence>
<sequence length="382" mass="40899">MTRLAARLAARRIPLASLLAVLLTPALLAVAAPAEAQSSVQLYGIIDAGLTYFSNLNGHGTFVANDGAIQANRWGLRGTEDLGDGRRVIFALENGFNLYSGTMVQSGVLFSRQAWLGLQDNTLGTLTLGKQYDFFWDNLTQFTMGQLAGQYSWHPGDFDHLAGTLHINNAIKYTSPNWAGLTVGGLYATPSSDVSAGTGRVFAFGAKYANDGLSLGAAYTNTHNSGVNAPTQAGTTIFPDLPPGPAVLDNIASWGVGGSYRYGPNTTRLLFTSTRFRNGNESAVMNTYEANQIYRWGPAWTFMAGYWYSKMGVQKWQNVTGLADYALSKRTDVYVEATWLYAGGGAAPVFLGGGAAPTFVKGTYTGQGPSSTAVRIGMRHTF</sequence>
<evidence type="ECO:0000256" key="9">
    <source>
        <dbReference type="ARBA" id="ARBA00023136"/>
    </source>
</evidence>
<evidence type="ECO:0000256" key="2">
    <source>
        <dbReference type="ARBA" id="ARBA00011233"/>
    </source>
</evidence>
<dbReference type="CDD" id="cd00342">
    <property type="entry name" value="gram_neg_porins"/>
    <property type="match status" value="1"/>
</dbReference>
<evidence type="ECO:0000256" key="1">
    <source>
        <dbReference type="ARBA" id="ARBA00004571"/>
    </source>
</evidence>
<keyword evidence="5" id="KW-0812">Transmembrane</keyword>
<keyword evidence="14" id="KW-1185">Reference proteome</keyword>
<feature type="signal peptide" evidence="11">
    <location>
        <begin position="1"/>
        <end position="31"/>
    </location>
</feature>
<dbReference type="EMBL" id="CP013480">
    <property type="protein sequence ID" value="ALS62733.1"/>
    <property type="molecule type" value="Genomic_DNA"/>
</dbReference>
<dbReference type="InterPro" id="IPR033900">
    <property type="entry name" value="Gram_neg_porin_domain"/>
</dbReference>
<keyword evidence="9" id="KW-0472">Membrane</keyword>
<name>A0ABN4JRD3_9BURK</name>